<protein>
    <submittedName>
        <fullName evidence="1">Uncharacterized protein</fullName>
    </submittedName>
</protein>
<evidence type="ECO:0000313" key="2">
    <source>
        <dbReference type="Proteomes" id="UP000187209"/>
    </source>
</evidence>
<accession>A0A1R2CWY1</accession>
<dbReference type="AlphaFoldDB" id="A0A1R2CWY1"/>
<dbReference type="Proteomes" id="UP000187209">
    <property type="component" value="Unassembled WGS sequence"/>
</dbReference>
<name>A0A1R2CWY1_9CILI</name>
<proteinExistence type="predicted"/>
<comment type="caution">
    <text evidence="1">The sequence shown here is derived from an EMBL/GenBank/DDBJ whole genome shotgun (WGS) entry which is preliminary data.</text>
</comment>
<dbReference type="EMBL" id="MPUH01000042">
    <property type="protein sequence ID" value="OMJ93483.1"/>
    <property type="molecule type" value="Genomic_DNA"/>
</dbReference>
<evidence type="ECO:0000313" key="1">
    <source>
        <dbReference type="EMBL" id="OMJ93483.1"/>
    </source>
</evidence>
<organism evidence="1 2">
    <name type="scientific">Stentor coeruleus</name>
    <dbReference type="NCBI Taxonomy" id="5963"/>
    <lineage>
        <taxon>Eukaryota</taxon>
        <taxon>Sar</taxon>
        <taxon>Alveolata</taxon>
        <taxon>Ciliophora</taxon>
        <taxon>Postciliodesmatophora</taxon>
        <taxon>Heterotrichea</taxon>
        <taxon>Heterotrichida</taxon>
        <taxon>Stentoridae</taxon>
        <taxon>Stentor</taxon>
    </lineage>
</organism>
<keyword evidence="2" id="KW-1185">Reference proteome</keyword>
<reference evidence="1 2" key="1">
    <citation type="submission" date="2016-11" db="EMBL/GenBank/DDBJ databases">
        <title>The macronuclear genome of Stentor coeruleus: a giant cell with tiny introns.</title>
        <authorList>
            <person name="Slabodnick M."/>
            <person name="Ruby J.G."/>
            <person name="Reiff S.B."/>
            <person name="Swart E.C."/>
            <person name="Gosai S."/>
            <person name="Prabakaran S."/>
            <person name="Witkowska E."/>
            <person name="Larue G.E."/>
            <person name="Fisher S."/>
            <person name="Freeman R.M."/>
            <person name="Gunawardena J."/>
            <person name="Chu W."/>
            <person name="Stover N.A."/>
            <person name="Gregory B.D."/>
            <person name="Nowacki M."/>
            <person name="Derisi J."/>
            <person name="Roy S.W."/>
            <person name="Marshall W.F."/>
            <person name="Sood P."/>
        </authorList>
    </citation>
    <scope>NUCLEOTIDE SEQUENCE [LARGE SCALE GENOMIC DNA]</scope>
    <source>
        <strain evidence="1">WM001</strain>
    </source>
</reference>
<gene>
    <name evidence="1" type="ORF">SteCoe_3606</name>
</gene>
<sequence>MSSCKKICLYPDCSSSIYYYANYSRYHGFCQAHFPPNEPRFTCKICENIIIYNSTIPFPIKAEYKNQMRIKQGLPEKTISEIKTEPENSLVISNPAEPESIQASIYPSNTELPQIQSILDEKSLERKQIVLVSIFNKKESYQINEEKNFFYDKIEKKEDNKENCTFLEYLKKKTKNNDEKVGNENKAKDDENNISENEKIISLQLNSCEKVVESIEKMSYKALEKSINETNRLALCYKKLKEARENDRRIIKSELKKIEMVLNYNSLHHIENIINLLDRDIFKSLEDSSNELNQY</sequence>